<dbReference type="Proteomes" id="UP001610446">
    <property type="component" value="Unassembled WGS sequence"/>
</dbReference>
<dbReference type="SUPFAM" id="SSF52540">
    <property type="entry name" value="P-loop containing nucleoside triphosphate hydrolases"/>
    <property type="match status" value="1"/>
</dbReference>
<evidence type="ECO:0000256" key="4">
    <source>
        <dbReference type="ARBA" id="ARBA00022786"/>
    </source>
</evidence>
<dbReference type="Gene3D" id="3.40.50.300">
    <property type="entry name" value="P-loop containing nucleotide triphosphate hydrolases"/>
    <property type="match status" value="1"/>
</dbReference>
<accession>A0ABR4K044</accession>
<evidence type="ECO:0000259" key="9">
    <source>
        <dbReference type="Pfam" id="PF20255"/>
    </source>
</evidence>
<dbReference type="PANTHER" id="PTHR13367">
    <property type="entry name" value="UBIQUITIN THIOESTERASE"/>
    <property type="match status" value="1"/>
</dbReference>
<dbReference type="InterPro" id="IPR046541">
    <property type="entry name" value="DUF6606"/>
</dbReference>
<dbReference type="InterPro" id="IPR027417">
    <property type="entry name" value="P-loop_NTPase"/>
</dbReference>
<dbReference type="Pfam" id="PF20255">
    <property type="entry name" value="DUF6606"/>
    <property type="match status" value="1"/>
</dbReference>
<dbReference type="Pfam" id="PF12340">
    <property type="entry name" value="DUF3638"/>
    <property type="match status" value="1"/>
</dbReference>
<dbReference type="EMBL" id="JBFXLU010000072">
    <property type="protein sequence ID" value="KAL2845426.1"/>
    <property type="molecule type" value="Genomic_DNA"/>
</dbReference>
<dbReference type="Pfam" id="PF12359">
    <property type="entry name" value="DUF3645"/>
    <property type="match status" value="1"/>
</dbReference>
<sequence>MSIKSLQYLYHHIIFPPKLPLQSEKEQKSLDRELLLFVEAALGSFVLQRPQDIQSKWKPVLKMVETWITVDAPGHTQNRHQEALASAISNLKTVGALALHVSAQNCGWIAFYDGENDEVIFDAFEASATVSSILESPGPLLRCFPGQSISIPATILGKPGFCEYLAQSLCRLDLEVVREMCPKASEFRDSIEEDWDTVHPGLVTEKLMVELLAHGKHNSWKSFEKNSRDEVNFDYNGLSWRRSPLLFVLKVALQTVLYRAFPDNEGRSEYKNFMLYLADKVGSYAVTEFQSNTASFEAFEPADVFAMIRAKVARRVYKLQDQTFPFVLERVTEIDDEIAACLDEISERIQNADSREFSGRFDLFRGSDLETSLKHSREYLRNAKLHTPPAEPTKAHKPKHRKRRQTQLDSLFRLDNDDIVSLVDLESWVANKLQDWLREAQKIEKTCCGLADLIETYLRYASKRYADIPDSMSVMLLVVLELWVALDTICTSICPLLADFSPSLQKKLLEPLLLPHRGQMERAQAVEECLVERNKDPKTGTKLKVSVFDDPGPDTFAARYYDTHIACRNRRNKIIEYAQAERDNRRKVWEDLSKKHVDLFIQASELLHETEVDDFGTRNHLPYCKKCRCEQDAKNLSIEVHEWPLPAEDDLAKNVVFELHRPQWFARWRDITWMIIDDFGRSQTDETSHMEMDLLNYPPLKAFGPSQPQRLTLASTIKSWLNTHYRTQNFPVSFEGIALPCALRLHLWDNKNNAWVKDRQNGNKAPKPAFKHHCTFAVNDPAYSALQYAVDTCRHHQNQIIAEHRNHQPQLSAHEAVAFGQLRSGEGLQWYNMLRELASFSLSLAKKPVHDLFCQAAWQLGISSPNTCLRKAHIFFEDLESVEMLWTVLEQRLSSIQSNWNEHYTLQTLVILGTRSLSLGPTSVVGRGKIFLRDCRKVAIEWSARLTTKLESTPEVDTQGHLSLMLQVGGICLLTYSVDEEHLPALLHTNEDLQYLIRSSLLIFENTPQDTGTLGVETRALALRASRVLCHTERQATELIQSNDSGLTCAIKESVQSLQVSSRWQFLEGDNKQWVTNTSRDTQEGAQDIRYNILTGELLIDNERPTRLPERVTKAASFQRLFGPKPISVNRKGKGGSNFTSTRLFGIYRVHFRLHRGSVIVKAIEEGETTKARQTLRYLPQESLRADFPDSLITNHAHWLDLESGLLEFRPLEQAWQHSERNWSMIYRGNSGAPSMTTQGQRILVDIHSEFFGHVSNILGKLDDTKHLVVTKGQDGVIEARLVRLRLTFFVNKKGALECREHSYTVDSVQDVGCLRGLSNKLVLQNETSHRRMVLIPYGTVRLEKGSPHTQVSIEPMNASRLKYFSYSVNTDLGMLSGTSGMLGSLYLAYLHATTSFVLPDPTTKRTGTEEALRILRKADLRSSFPLDSDCTRLLEHIAALTPYRQYYPPQTMPEPIVTSLQKVRWIPSLGPVSQHDDFRLLAQEIFDHARRFAPFHGKTVNAPPGLLRGDSGLLERARKRNAHFYRSQLGGGPIIQHPPAAHYPARDRSPTESGRSARVYEVATLIRRWPTTLARREDLISTIRAWGEVKLEVHQADQYTYTSLLEEPIQELWASLYNLSQSYAGESDKFDMISVLCTTAFRGLDIGNIQLLVAIASLGGFPKIPDALLGHVVDLKLKPGTAIGKPQVYEFKEVIKKYYPPPERNDFQGLGLARNEKEKIARERRKVYNEKRDEDSLALERAIKQQWPCEVFNRPHERQSWQSDRFFDECNDLLQRWTRNTQFYLFVQSIQDRLHEARIVSRLIPQPPTLPRCTLIYPSTIIPHHPPSLRDLLRSAEAPSPMDTDNMSLRALRSRSPANPHTGLCDDLQTLISGLRDSPQSLRTKYVENLSNSLASFRRAYMPCAPTKFSIDRVTLLDYYEDLSEQRDELWDDIADSLKPSEGGWRETPSLTLWPSVTVLSVLSFLAADKWVQVPEPWKDALLIFAKTIAALRRCGRLLEHFDKQDYNSFYKEAEEAGWEGWDPSQAPEWLLLEIEGNMTIRAHQANVARSITEGQENAILQLNMGEGKTAVITPMVAVHLSNGIQIARLVVLKPLLRQSIALLSRQLGGLLNRPVYHIPFSRNTPVTDTTTQTLEDIYDECSHKRGILIVLPEQLLSFRLVGLDLAINGSSPARGLINLELKVQRLCRTVIDESDEVLSPKFQLIFTRGHQQNMDGGSDRWEVIQHVLEEVRRQAVILHVQGQSGLDIDQHGTRYPILYFLKANAADMLLDKVLDAIENDAIPGLSLQKFALPARERVMRFIRCKEIAEEDRVAICERLDSSLVLKRLLVLRGLFAHNVLHFALAGKRWLVDYGIHLTRCLLAVPFRAKGVPSDNAVFGHPEVALTLTCLSYYYEGLTESQVRECVSILATEDDPGAEYQRWIAQCREVLPPGLHSFTGVNLQDFHGFETELFPQLKYQKSIIDFFLSRVVFPREAKEYPFKLSTSAWDIISRSNFPLTTGFSGTNDNQYLLPNSITQNDLPDLPHTNAMVLAQLLRKENQQCVLAEDEIGQQLSVASFLGLANAQFPPIQVIIDVGAQILESSNQEVAKKWLEISPADKAAVVFYDRNDEAKVIDREGHMERLFASPFSRQINRCLVFFDQHHSRGVDIKLPRGYRAAVTLGPRLTKDRLVQACNRMRELGNGQSVVFFIPPEVKHGLKNEKTAYTSFDVLQWALEQTCDQLERLQPLWATQGLSHFRTMQTWATLNPEDENLPNAARRFQEPESRTLLELYAPRGRYIPSLDGLHEAARINPVIAELYSILAQPDTETIQLHEEQEREIMHEVQQEQQQICSPPSVKHQKHEMHEQMWRYLKKGYFPAGASAAYQGSFDCFRTTSAGQFNIPRAITEGLFVTHDFVETISGAPNVEDEFLKPVNWVLSSVENSDILIISQYEANELLPSIRKSEKATLHIYAPRTTKDMRSFSKLDFLSIGAKRDGVEFSPNVLRALELFAGSLYFDKYTEYERAQQFFGFRTASIPNSAEDTVTTEAFVPENVRSEIGWPVASPFTQCPLVFLKTWFSIRMKGNGFSKSHMGTIIEAKPLTREQFDSEGS</sequence>
<keyword evidence="4" id="KW-0833">Ubl conjugation pathway</keyword>
<comment type="caution">
    <text evidence="10">The sequence shown here is derived from an EMBL/GenBank/DDBJ whole genome shotgun (WGS) entry which is preliminary data.</text>
</comment>
<evidence type="ECO:0000313" key="11">
    <source>
        <dbReference type="Proteomes" id="UP001610446"/>
    </source>
</evidence>
<evidence type="ECO:0000256" key="5">
    <source>
        <dbReference type="ARBA" id="ARBA00022801"/>
    </source>
</evidence>
<dbReference type="InterPro" id="IPR051346">
    <property type="entry name" value="OTU_Deubiquitinase"/>
</dbReference>
<dbReference type="PANTHER" id="PTHR13367:SF33">
    <property type="entry name" value="P-LOOP CONTAINING NUCLEOSIDE TRIPHOSPHATE HYDROLASE PROTEIN"/>
    <property type="match status" value="1"/>
</dbReference>
<evidence type="ECO:0000256" key="6">
    <source>
        <dbReference type="ARBA" id="ARBA00022807"/>
    </source>
</evidence>
<evidence type="ECO:0000313" key="10">
    <source>
        <dbReference type="EMBL" id="KAL2845426.1"/>
    </source>
</evidence>
<proteinExistence type="predicted"/>
<dbReference type="EC" id="3.4.19.12" evidence="2"/>
<keyword evidence="5" id="KW-0378">Hydrolase</keyword>
<feature type="domain" description="DUF3645" evidence="8">
    <location>
        <begin position="2358"/>
        <end position="2390"/>
    </location>
</feature>
<evidence type="ECO:0000256" key="3">
    <source>
        <dbReference type="ARBA" id="ARBA00022670"/>
    </source>
</evidence>
<comment type="catalytic activity">
    <reaction evidence="1">
        <text>Thiol-dependent hydrolysis of ester, thioester, amide, peptide and isopeptide bonds formed by the C-terminal Gly of ubiquitin (a 76-residue protein attached to proteins as an intracellular targeting signal).</text>
        <dbReference type="EC" id="3.4.19.12"/>
    </reaction>
</comment>
<dbReference type="InterPro" id="IPR022099">
    <property type="entry name" value="DUF3638"/>
</dbReference>
<protein>
    <recommendedName>
        <fullName evidence="2">ubiquitinyl hydrolase 1</fullName>
        <ecNumber evidence="2">3.4.19.12</ecNumber>
    </recommendedName>
</protein>
<organism evidence="10 11">
    <name type="scientific">Aspergillus pseudoustus</name>
    <dbReference type="NCBI Taxonomy" id="1810923"/>
    <lineage>
        <taxon>Eukaryota</taxon>
        <taxon>Fungi</taxon>
        <taxon>Dikarya</taxon>
        <taxon>Ascomycota</taxon>
        <taxon>Pezizomycotina</taxon>
        <taxon>Eurotiomycetes</taxon>
        <taxon>Eurotiomycetidae</taxon>
        <taxon>Eurotiales</taxon>
        <taxon>Aspergillaceae</taxon>
        <taxon>Aspergillus</taxon>
        <taxon>Aspergillus subgen. Nidulantes</taxon>
    </lineage>
</organism>
<dbReference type="InterPro" id="IPR022105">
    <property type="entry name" value="DUF3645"/>
</dbReference>
<evidence type="ECO:0000259" key="7">
    <source>
        <dbReference type="Pfam" id="PF12340"/>
    </source>
</evidence>
<feature type="domain" description="DUF3638" evidence="7">
    <location>
        <begin position="2022"/>
        <end position="2237"/>
    </location>
</feature>
<evidence type="ECO:0000256" key="1">
    <source>
        <dbReference type="ARBA" id="ARBA00000707"/>
    </source>
</evidence>
<keyword evidence="3" id="KW-0645">Protease</keyword>
<gene>
    <name evidence="10" type="ORF">BJY01DRAFT_247690</name>
</gene>
<feature type="domain" description="DUF6606" evidence="9">
    <location>
        <begin position="9"/>
        <end position="280"/>
    </location>
</feature>
<keyword evidence="11" id="KW-1185">Reference proteome</keyword>
<evidence type="ECO:0000256" key="2">
    <source>
        <dbReference type="ARBA" id="ARBA00012759"/>
    </source>
</evidence>
<reference evidence="10 11" key="1">
    <citation type="submission" date="2024-07" db="EMBL/GenBank/DDBJ databases">
        <title>Section-level genome sequencing and comparative genomics of Aspergillus sections Usti and Cavernicolus.</title>
        <authorList>
            <consortium name="Lawrence Berkeley National Laboratory"/>
            <person name="Nybo J.L."/>
            <person name="Vesth T.C."/>
            <person name="Theobald S."/>
            <person name="Frisvad J.C."/>
            <person name="Larsen T.O."/>
            <person name="Kjaerboelling I."/>
            <person name="Rothschild-Mancinelli K."/>
            <person name="Lyhne E.K."/>
            <person name="Kogle M.E."/>
            <person name="Barry K."/>
            <person name="Clum A."/>
            <person name="Na H."/>
            <person name="Ledsgaard L."/>
            <person name="Lin J."/>
            <person name="Lipzen A."/>
            <person name="Kuo A."/>
            <person name="Riley R."/>
            <person name="Mondo S."/>
            <person name="Labutti K."/>
            <person name="Haridas S."/>
            <person name="Pangalinan J."/>
            <person name="Salamov A.A."/>
            <person name="Simmons B.A."/>
            <person name="Magnuson J.K."/>
            <person name="Chen J."/>
            <person name="Drula E."/>
            <person name="Henrissat B."/>
            <person name="Wiebenga A."/>
            <person name="Lubbers R.J."/>
            <person name="Gomes A.C."/>
            <person name="Makela M.R."/>
            <person name="Stajich J."/>
            <person name="Grigoriev I.V."/>
            <person name="Mortensen U.H."/>
            <person name="De Vries R.P."/>
            <person name="Baker S.E."/>
            <person name="Andersen M.R."/>
        </authorList>
    </citation>
    <scope>NUCLEOTIDE SEQUENCE [LARGE SCALE GENOMIC DNA]</scope>
    <source>
        <strain evidence="10 11">CBS 123904</strain>
    </source>
</reference>
<name>A0ABR4K044_9EURO</name>
<keyword evidence="6" id="KW-0788">Thiol protease</keyword>
<evidence type="ECO:0000259" key="8">
    <source>
        <dbReference type="Pfam" id="PF12359"/>
    </source>
</evidence>